<protein>
    <submittedName>
        <fullName evidence="2">Uncharacterized protein</fullName>
    </submittedName>
</protein>
<reference evidence="2" key="1">
    <citation type="submission" date="2023-01" db="EMBL/GenBank/DDBJ databases">
        <title>Metagenome sequencing of chrysophaentin producing Chrysophaeum taylorii.</title>
        <authorList>
            <person name="Davison J."/>
            <person name="Bewley C."/>
        </authorList>
    </citation>
    <scope>NUCLEOTIDE SEQUENCE</scope>
    <source>
        <strain evidence="2">NIES-1699</strain>
    </source>
</reference>
<feature type="region of interest" description="Disordered" evidence="1">
    <location>
        <begin position="306"/>
        <end position="328"/>
    </location>
</feature>
<feature type="region of interest" description="Disordered" evidence="1">
    <location>
        <begin position="136"/>
        <end position="171"/>
    </location>
</feature>
<feature type="compositionally biased region" description="Basic and acidic residues" evidence="1">
    <location>
        <begin position="136"/>
        <end position="149"/>
    </location>
</feature>
<keyword evidence="3" id="KW-1185">Reference proteome</keyword>
<gene>
    <name evidence="2" type="ORF">CTAYLR_000396</name>
</gene>
<comment type="caution">
    <text evidence="2">The sequence shown here is derived from an EMBL/GenBank/DDBJ whole genome shotgun (WGS) entry which is preliminary data.</text>
</comment>
<sequence>MATTSGTPHTRKSKSRRSSKQKLETPWYSSLLPAFLSHVCDLSGSLSCDDQSQTMGQKPAPFLYNDDEDLMTRLPIRLPSPRREDANTPEELFLWEVLDEMNELRCNPRRYADKRVPTSTTLVTRRRKLRPLMARFKDKEFTPPERDETQPSTWRGPTREPPEKRYQPPPVLTHEGAEALHEALELLQSTPPARACRRFVSRVMFRRLERCDARPEWIAERLSRYGQWYEAAAEMLTFRSLAESARFLALLDRRDRGMHCSRSATVPKHATNATCGISVAPHKALECIVVITAAVGYGPRPLPQPARVVTAEEDSEDEDAAPRRKSVSSSRERKLGVAFEAVLYSVPLPHVHDRVLTALRDGAVHIFLDYAPPENGRADCCFVDNLNS</sequence>
<dbReference type="Proteomes" id="UP001230188">
    <property type="component" value="Unassembled WGS sequence"/>
</dbReference>
<name>A0AAD7XMX3_9STRA</name>
<feature type="compositionally biased region" description="Basic and acidic residues" evidence="1">
    <location>
        <begin position="157"/>
        <end position="166"/>
    </location>
</feature>
<evidence type="ECO:0000313" key="2">
    <source>
        <dbReference type="EMBL" id="KAJ8605101.1"/>
    </source>
</evidence>
<organism evidence="2 3">
    <name type="scientific">Chrysophaeum taylorii</name>
    <dbReference type="NCBI Taxonomy" id="2483200"/>
    <lineage>
        <taxon>Eukaryota</taxon>
        <taxon>Sar</taxon>
        <taxon>Stramenopiles</taxon>
        <taxon>Ochrophyta</taxon>
        <taxon>Pelagophyceae</taxon>
        <taxon>Pelagomonadales</taxon>
        <taxon>Pelagomonadaceae</taxon>
        <taxon>Chrysophaeum</taxon>
    </lineage>
</organism>
<evidence type="ECO:0000256" key="1">
    <source>
        <dbReference type="SAM" id="MobiDB-lite"/>
    </source>
</evidence>
<feature type="region of interest" description="Disordered" evidence="1">
    <location>
        <begin position="1"/>
        <end position="24"/>
    </location>
</feature>
<dbReference type="EMBL" id="JAQMWT010000317">
    <property type="protein sequence ID" value="KAJ8605101.1"/>
    <property type="molecule type" value="Genomic_DNA"/>
</dbReference>
<proteinExistence type="predicted"/>
<dbReference type="AlphaFoldDB" id="A0AAD7XMX3"/>
<accession>A0AAD7XMX3</accession>
<feature type="compositionally biased region" description="Basic residues" evidence="1">
    <location>
        <begin position="9"/>
        <end position="20"/>
    </location>
</feature>
<evidence type="ECO:0000313" key="3">
    <source>
        <dbReference type="Proteomes" id="UP001230188"/>
    </source>
</evidence>